<proteinExistence type="predicted"/>
<name>A0ABD5IQU1_SERMA</name>
<protein>
    <recommendedName>
        <fullName evidence="3">Phage tail protein</fullName>
    </recommendedName>
</protein>
<comment type="caution">
    <text evidence="1">The sequence shown here is derived from an EMBL/GenBank/DDBJ whole genome shotgun (WGS) entry which is preliminary data.</text>
</comment>
<gene>
    <name evidence="1" type="ORF">SJ435_26470</name>
</gene>
<dbReference type="Gene3D" id="2.60.40.3940">
    <property type="match status" value="1"/>
</dbReference>
<dbReference type="RefSeq" id="WP_319858020.1">
    <property type="nucleotide sequence ID" value="NZ_JAXABG010000040.1"/>
</dbReference>
<organism evidence="1 2">
    <name type="scientific">Serratia marcescens</name>
    <dbReference type="NCBI Taxonomy" id="615"/>
    <lineage>
        <taxon>Bacteria</taxon>
        <taxon>Pseudomonadati</taxon>
        <taxon>Pseudomonadota</taxon>
        <taxon>Gammaproteobacteria</taxon>
        <taxon>Enterobacterales</taxon>
        <taxon>Yersiniaceae</taxon>
        <taxon>Serratia</taxon>
    </lineage>
</organism>
<dbReference type="EMBL" id="JAXABG010000040">
    <property type="protein sequence ID" value="MDX7085931.1"/>
    <property type="molecule type" value="Genomic_DNA"/>
</dbReference>
<reference evidence="1 2" key="1">
    <citation type="submission" date="2023-11" db="EMBL/GenBank/DDBJ databases">
        <title>Detection of rare carbapenemases in Enterobacterales - comparison of two colorimetric and two CIM-based carbapenemase assays.</title>
        <authorList>
            <person name="Schaffarczyk L."/>
            <person name="Noster J."/>
            <person name="Stelzer Y."/>
            <person name="Sattler J."/>
            <person name="Gatermann S."/>
            <person name="Hamprecht A."/>
        </authorList>
    </citation>
    <scope>NUCLEOTIDE SEQUENCE [LARGE SCALE GENOMIC DNA]</scope>
    <source>
        <strain evidence="1 2">CIM-Carb-136</strain>
    </source>
</reference>
<evidence type="ECO:0000313" key="1">
    <source>
        <dbReference type="EMBL" id="MDX7085931.1"/>
    </source>
</evidence>
<evidence type="ECO:0000313" key="2">
    <source>
        <dbReference type="Proteomes" id="UP001275057"/>
    </source>
</evidence>
<evidence type="ECO:0008006" key="3">
    <source>
        <dbReference type="Google" id="ProtNLM"/>
    </source>
</evidence>
<accession>A0ABD5IQU1</accession>
<dbReference type="Proteomes" id="UP001275057">
    <property type="component" value="Unassembled WGS sequence"/>
</dbReference>
<sequence length="200" mass="21062">MAKNEFLPFGTAANANVLPNADYQALPARVAGFSGGVAKSEELNTVWRQGSTMAAVLGQFIADKTGQDVLDDGDTTKLTDGLDDALEKKVIEGFPSELSINGYQKLPSGLVQQWGRSTVTTDAQGNLSITPPGNNFADGIFFGRVDLGESSYSGVSRVIIINTYPNTKKKSSITACARYADNGAVVASTSINVTFEVLGS</sequence>
<dbReference type="AlphaFoldDB" id="A0ABD5IQU1"/>